<sequence>MPQMAPLSWTLLMIMFIVTLMIFSSLNFYSFNYSSNHSSLSIKKKNMNWKW</sequence>
<dbReference type="EMBL" id="KX087355">
    <property type="protein sequence ID" value="ARH54029.1"/>
    <property type="molecule type" value="Genomic_DNA"/>
</dbReference>
<evidence type="ECO:0000256" key="7">
    <source>
        <dbReference type="ARBA" id="ARBA00022781"/>
    </source>
</evidence>
<evidence type="ECO:0000313" key="14">
    <source>
        <dbReference type="EMBL" id="ARH54029.1"/>
    </source>
</evidence>
<evidence type="ECO:0000256" key="6">
    <source>
        <dbReference type="ARBA" id="ARBA00022692"/>
    </source>
</evidence>
<proteinExistence type="inferred from homology"/>
<keyword evidence="6 12" id="KW-0812">Transmembrane</keyword>
<evidence type="ECO:0000256" key="2">
    <source>
        <dbReference type="ARBA" id="ARBA00008892"/>
    </source>
</evidence>
<name>A0A343C1Y6_9CUCU</name>
<evidence type="ECO:0000256" key="10">
    <source>
        <dbReference type="ARBA" id="ARBA00023128"/>
    </source>
</evidence>
<dbReference type="Pfam" id="PF00895">
    <property type="entry name" value="ATP-synt_8"/>
    <property type="match status" value="1"/>
</dbReference>
<keyword evidence="7 12" id="KW-0375">Hydrogen ion transport</keyword>
<feature type="transmembrane region" description="Helical" evidence="13">
    <location>
        <begin position="6"/>
        <end position="29"/>
    </location>
</feature>
<comment type="similarity">
    <text evidence="2 12">Belongs to the ATPase protein 8 family.</text>
</comment>
<evidence type="ECO:0000256" key="8">
    <source>
        <dbReference type="ARBA" id="ARBA00022989"/>
    </source>
</evidence>
<evidence type="ECO:0000256" key="1">
    <source>
        <dbReference type="ARBA" id="ARBA00004304"/>
    </source>
</evidence>
<dbReference type="GO" id="GO:0015078">
    <property type="term" value="F:proton transmembrane transporter activity"/>
    <property type="evidence" value="ECO:0007669"/>
    <property type="project" value="InterPro"/>
</dbReference>
<evidence type="ECO:0000256" key="9">
    <source>
        <dbReference type="ARBA" id="ARBA00023065"/>
    </source>
</evidence>
<comment type="subcellular location">
    <subcellularLocation>
        <location evidence="1 12">Mitochondrion membrane</location>
        <topology evidence="1 12">Single-pass membrane protein</topology>
    </subcellularLocation>
</comment>
<dbReference type="InterPro" id="IPR001421">
    <property type="entry name" value="ATP8_metazoa"/>
</dbReference>
<keyword evidence="5 12" id="KW-0138">CF(0)</keyword>
<dbReference type="GO" id="GO:0015986">
    <property type="term" value="P:proton motive force-driven ATP synthesis"/>
    <property type="evidence" value="ECO:0007669"/>
    <property type="project" value="InterPro"/>
</dbReference>
<keyword evidence="4 12" id="KW-0813">Transport</keyword>
<evidence type="ECO:0000256" key="5">
    <source>
        <dbReference type="ARBA" id="ARBA00022547"/>
    </source>
</evidence>
<geneLocation type="mitochondrion" evidence="14"/>
<keyword evidence="8 13" id="KW-1133">Transmembrane helix</keyword>
<keyword evidence="10 12" id="KW-0496">Mitochondrion</keyword>
<evidence type="ECO:0000256" key="3">
    <source>
        <dbReference type="ARBA" id="ARBA00011291"/>
    </source>
</evidence>
<dbReference type="GO" id="GO:0031966">
    <property type="term" value="C:mitochondrial membrane"/>
    <property type="evidence" value="ECO:0007669"/>
    <property type="project" value="UniProtKB-SubCell"/>
</dbReference>
<dbReference type="AlphaFoldDB" id="A0A343C1Y6"/>
<protein>
    <recommendedName>
        <fullName evidence="12">ATP synthase complex subunit 8</fullName>
    </recommendedName>
</protein>
<evidence type="ECO:0000256" key="12">
    <source>
        <dbReference type="RuleBase" id="RU003661"/>
    </source>
</evidence>
<evidence type="ECO:0000256" key="13">
    <source>
        <dbReference type="SAM" id="Phobius"/>
    </source>
</evidence>
<keyword evidence="9 12" id="KW-0406">Ion transport</keyword>
<keyword evidence="11 13" id="KW-0472">Membrane</keyword>
<organism evidence="14">
    <name type="scientific">Tomoxia bucephala</name>
    <dbReference type="NCBI Taxonomy" id="295979"/>
    <lineage>
        <taxon>Eukaryota</taxon>
        <taxon>Metazoa</taxon>
        <taxon>Ecdysozoa</taxon>
        <taxon>Arthropoda</taxon>
        <taxon>Hexapoda</taxon>
        <taxon>Insecta</taxon>
        <taxon>Pterygota</taxon>
        <taxon>Neoptera</taxon>
        <taxon>Endopterygota</taxon>
        <taxon>Coleoptera</taxon>
        <taxon>Polyphaga</taxon>
        <taxon>Cucujiformia</taxon>
        <taxon>Mordellidae</taxon>
        <taxon>Tomoxia</taxon>
    </lineage>
</organism>
<gene>
    <name evidence="14" type="primary">atp8</name>
</gene>
<reference evidence="14" key="1">
    <citation type="submission" date="2016-04" db="EMBL/GenBank/DDBJ databases">
        <title>Mitochondria of beetle species.</title>
        <authorList>
            <person name="Hunter A."/>
            <person name="Moriniere J."/>
            <person name="Tang P."/>
            <person name="Linard B."/>
            <person name="Crampton-Platt A."/>
            <person name="Vogler A.P."/>
        </authorList>
    </citation>
    <scope>NUCLEOTIDE SEQUENCE</scope>
</reference>
<evidence type="ECO:0000256" key="11">
    <source>
        <dbReference type="ARBA" id="ARBA00023136"/>
    </source>
</evidence>
<comment type="subunit">
    <text evidence="3">F-type ATPases have 2 components, CF(1) - the catalytic core - and CF(0) - the membrane proton channel.</text>
</comment>
<dbReference type="GO" id="GO:0045259">
    <property type="term" value="C:proton-transporting ATP synthase complex"/>
    <property type="evidence" value="ECO:0007669"/>
    <property type="project" value="UniProtKB-KW"/>
</dbReference>
<evidence type="ECO:0000256" key="4">
    <source>
        <dbReference type="ARBA" id="ARBA00022448"/>
    </source>
</evidence>
<accession>A0A343C1Y6</accession>